<name>A0A8H8D2Q5_AJECA</name>
<gene>
    <name evidence="1" type="ORF">I7I52_09767</name>
</gene>
<accession>A0A8H8D2Q5</accession>
<reference evidence="1 2" key="1">
    <citation type="submission" date="2021-01" db="EMBL/GenBank/DDBJ databases">
        <title>Chromosome-level genome assembly of a human fungal pathogen reveals clustering of transcriptionally co-regulated genes.</title>
        <authorList>
            <person name="Voorhies M."/>
            <person name="Cohen S."/>
            <person name="Shea T.P."/>
            <person name="Petrus S."/>
            <person name="Munoz J.F."/>
            <person name="Poplawski S."/>
            <person name="Goldman W.E."/>
            <person name="Michael T."/>
            <person name="Cuomo C.A."/>
            <person name="Sil A."/>
            <person name="Beyhan S."/>
        </authorList>
    </citation>
    <scope>NUCLEOTIDE SEQUENCE [LARGE SCALE GENOMIC DNA]</scope>
    <source>
        <strain evidence="1 2">G184AR</strain>
    </source>
</reference>
<dbReference type="EMBL" id="JAEVHI010000002">
    <property type="protein sequence ID" value="KAG5299450.1"/>
    <property type="molecule type" value="Genomic_DNA"/>
</dbReference>
<protein>
    <submittedName>
        <fullName evidence="1">Uncharacterized protein</fullName>
    </submittedName>
</protein>
<dbReference type="Proteomes" id="UP000670092">
    <property type="component" value="Unassembled WGS sequence"/>
</dbReference>
<evidence type="ECO:0000313" key="1">
    <source>
        <dbReference type="EMBL" id="KAG5299450.1"/>
    </source>
</evidence>
<dbReference type="VEuPathDB" id="FungiDB:I7I52_09767"/>
<proteinExistence type="predicted"/>
<dbReference type="AlphaFoldDB" id="A0A8H8D2Q5"/>
<evidence type="ECO:0000313" key="2">
    <source>
        <dbReference type="Proteomes" id="UP000670092"/>
    </source>
</evidence>
<sequence length="66" mass="7379">MGVLAQNQQKITFSCYASLYSEIGFGGVVGMQDEPTYGNAIDVQQYHHNIARSQGCFIQYTIMFHA</sequence>
<comment type="caution">
    <text evidence="1">The sequence shown here is derived from an EMBL/GenBank/DDBJ whole genome shotgun (WGS) entry which is preliminary data.</text>
</comment>
<organism evidence="1 2">
    <name type="scientific">Ajellomyces capsulatus</name>
    <name type="common">Darling's disease fungus</name>
    <name type="synonym">Histoplasma capsulatum</name>
    <dbReference type="NCBI Taxonomy" id="5037"/>
    <lineage>
        <taxon>Eukaryota</taxon>
        <taxon>Fungi</taxon>
        <taxon>Dikarya</taxon>
        <taxon>Ascomycota</taxon>
        <taxon>Pezizomycotina</taxon>
        <taxon>Eurotiomycetes</taxon>
        <taxon>Eurotiomycetidae</taxon>
        <taxon>Onygenales</taxon>
        <taxon>Ajellomycetaceae</taxon>
        <taxon>Histoplasma</taxon>
    </lineage>
</organism>